<gene>
    <name evidence="3" type="ORF">BLNAU_21009</name>
</gene>
<keyword evidence="2" id="KW-0472">Membrane</keyword>
<keyword evidence="4" id="KW-1185">Reference proteome</keyword>
<evidence type="ECO:0000313" key="4">
    <source>
        <dbReference type="Proteomes" id="UP001281761"/>
    </source>
</evidence>
<accession>A0ABQ9WX11</accession>
<reference evidence="3 4" key="1">
    <citation type="journal article" date="2022" name="bioRxiv">
        <title>Genomics of Preaxostyla Flagellates Illuminates Evolutionary Transitions and the Path Towards Mitochondrial Loss.</title>
        <authorList>
            <person name="Novak L.V.F."/>
            <person name="Treitli S.C."/>
            <person name="Pyrih J."/>
            <person name="Halakuc P."/>
            <person name="Pipaliya S.V."/>
            <person name="Vacek V."/>
            <person name="Brzon O."/>
            <person name="Soukal P."/>
            <person name="Eme L."/>
            <person name="Dacks J.B."/>
            <person name="Karnkowska A."/>
            <person name="Elias M."/>
            <person name="Hampl V."/>
        </authorList>
    </citation>
    <scope>NUCLEOTIDE SEQUENCE [LARGE SCALE GENOMIC DNA]</scope>
    <source>
        <strain evidence="3">NAU3</strain>
        <tissue evidence="3">Gut</tissue>
    </source>
</reference>
<name>A0ABQ9WX11_9EUKA</name>
<protein>
    <submittedName>
        <fullName evidence="3">Uncharacterized protein</fullName>
    </submittedName>
</protein>
<feature type="compositionally biased region" description="Polar residues" evidence="1">
    <location>
        <begin position="840"/>
        <end position="849"/>
    </location>
</feature>
<sequence length="849" mass="92350">MEQVKLDLLNLVGDLIVSLHWFNIPAHFDSPLLCHLPSLTGAQRGVLQTLSSHSGIPSLVAPLTTASFMPFFKTITSVNVNLKDSYKDFELTLSGDYLPPSGVYSCILNGKTVRFTFKSTIGTSTLLTVGWESVDFLFNEHYSVTGPLIRIDGGDEIPVKTGLSFNIAFEPSLSGASFAWVKSTTREGSVTLKGRMLRKAGELSVTVTRHASSSSTTSNNVEEQEITLSIDLENSGSMTEITIPVNVIETGSITESNSLICDTQYSILSFKHSESTPITANPIPFIVPKFPIVTRTTCDFPNDLHTSCTVTLIGDGLNLQSVYTVKLEPEKYFDITFSAVPTSASALVGLGFSHNLNYKTNYTVVEIIEKNGSNDVRIKPSQLEDVTFETGNKPSSGDLVVSSSSDDNSTTCGSDSSPCGSLEDVWNIVETLQFTQAEIAITVTDGMDVTFSSATSSTPTLHIPEDTEMGEKKGAVDVSGSLTMKSLQIQLDPSSSSFVFIHASHAHVTLSSCVVSGQSASNNEESRIESLCQWTSGIFQLIEADTTMHGVVMKQLSQGAIFVQNGSLHIESSEFDDNAPLNIDSYPSARRNLFCTDEANVTIKSLSCGDGSSEKRPHFWMNFDDCTLTSEVVPENHTHFVPTLSEESTSEWISDSKTHRISIVGTMLIPCGLSLEVFEQKKDGTEGKRHRVALSAENGVILTETSIVIPILQSTLSEVLDASADLHCRLVYGQEQRTSTSFRLAPPSGGFPFWIIIVVVVCVACVAAAVAVLIVCYVRAHQKKERLSSYKEMSQELDKNDDLDESALADQQLDLLSETQPQQIIAEPDNDQDKPHMITDLTTQDPLTL</sequence>
<keyword evidence="2" id="KW-0812">Transmembrane</keyword>
<keyword evidence="2" id="KW-1133">Transmembrane helix</keyword>
<feature type="region of interest" description="Disordered" evidence="1">
    <location>
        <begin position="824"/>
        <end position="849"/>
    </location>
</feature>
<evidence type="ECO:0000256" key="1">
    <source>
        <dbReference type="SAM" id="MobiDB-lite"/>
    </source>
</evidence>
<evidence type="ECO:0000256" key="2">
    <source>
        <dbReference type="SAM" id="Phobius"/>
    </source>
</evidence>
<proteinExistence type="predicted"/>
<comment type="caution">
    <text evidence="3">The sequence shown here is derived from an EMBL/GenBank/DDBJ whole genome shotgun (WGS) entry which is preliminary data.</text>
</comment>
<evidence type="ECO:0000313" key="3">
    <source>
        <dbReference type="EMBL" id="KAK2944060.1"/>
    </source>
</evidence>
<organism evidence="3 4">
    <name type="scientific">Blattamonas nauphoetae</name>
    <dbReference type="NCBI Taxonomy" id="2049346"/>
    <lineage>
        <taxon>Eukaryota</taxon>
        <taxon>Metamonada</taxon>
        <taxon>Preaxostyla</taxon>
        <taxon>Oxymonadida</taxon>
        <taxon>Blattamonas</taxon>
    </lineage>
</organism>
<feature type="compositionally biased region" description="Low complexity" evidence="1">
    <location>
        <begin position="395"/>
        <end position="417"/>
    </location>
</feature>
<feature type="region of interest" description="Disordered" evidence="1">
    <location>
        <begin position="387"/>
        <end position="418"/>
    </location>
</feature>
<dbReference type="Proteomes" id="UP001281761">
    <property type="component" value="Unassembled WGS sequence"/>
</dbReference>
<dbReference type="EMBL" id="JARBJD010000316">
    <property type="protein sequence ID" value="KAK2944060.1"/>
    <property type="molecule type" value="Genomic_DNA"/>
</dbReference>
<feature type="transmembrane region" description="Helical" evidence="2">
    <location>
        <begin position="751"/>
        <end position="778"/>
    </location>
</feature>